<gene>
    <name evidence="1" type="ORF">A2113_02585</name>
</gene>
<dbReference type="Proteomes" id="UP000176299">
    <property type="component" value="Unassembled WGS sequence"/>
</dbReference>
<protein>
    <recommendedName>
        <fullName evidence="3">KOW domain-containing protein</fullName>
    </recommendedName>
</protein>
<name>A0A1G1W374_9BACT</name>
<sequence>MLICPLRRRIEEKSRFLLTRVFPGKGTAAVKVGQSVSATDVIAHCEVSAGQRLIKVAHSLGIPSDQVGAYLTRKIGDRIYQGEVLARRKSFFGLGRTEIKAPVDGVVSEIDDRGDIILKFLPTRVRLIATANGEITEISTGKIVIKAVVTKIRGFVAQGADREGMILMVAGPKDFILPSSIKPEVAGRILVGGALLERGALEKAVTIGAKGVVTGGVHYRDFEGLSSGGDIGISLMVTEGFGISPMGEDIWNFCKKMEGRSSFIHGGERQLIVPEIEKTVDVKEVSEVTWRNLQVGDKVRFFQGEAGNLLGVVEGLPGEQILNSGVLTEVAQISFKEGEQLTLPAANLEIIE</sequence>
<reference evidence="1 2" key="1">
    <citation type="journal article" date="2016" name="Nat. Commun.">
        <title>Thousands of microbial genomes shed light on interconnected biogeochemical processes in an aquifer system.</title>
        <authorList>
            <person name="Anantharaman K."/>
            <person name="Brown C.T."/>
            <person name="Hug L.A."/>
            <person name="Sharon I."/>
            <person name="Castelle C.J."/>
            <person name="Probst A.J."/>
            <person name="Thomas B.C."/>
            <person name="Singh A."/>
            <person name="Wilkins M.J."/>
            <person name="Karaoz U."/>
            <person name="Brodie E.L."/>
            <person name="Williams K.H."/>
            <person name="Hubbard S.S."/>
            <person name="Banfield J.F."/>
        </authorList>
    </citation>
    <scope>NUCLEOTIDE SEQUENCE [LARGE SCALE GENOMIC DNA]</scope>
</reference>
<dbReference type="STRING" id="1802591.A2113_02585"/>
<dbReference type="AlphaFoldDB" id="A0A1G1W374"/>
<organism evidence="1 2">
    <name type="scientific">Candidatus Woykebacteria bacterium GWA1_44_8</name>
    <dbReference type="NCBI Taxonomy" id="1802591"/>
    <lineage>
        <taxon>Bacteria</taxon>
        <taxon>Candidatus Woykeibacteriota</taxon>
    </lineage>
</organism>
<evidence type="ECO:0008006" key="3">
    <source>
        <dbReference type="Google" id="ProtNLM"/>
    </source>
</evidence>
<evidence type="ECO:0000313" key="2">
    <source>
        <dbReference type="Proteomes" id="UP000176299"/>
    </source>
</evidence>
<comment type="caution">
    <text evidence="1">The sequence shown here is derived from an EMBL/GenBank/DDBJ whole genome shotgun (WGS) entry which is preliminary data.</text>
</comment>
<dbReference type="EMBL" id="MHCN01000009">
    <property type="protein sequence ID" value="OGY22071.1"/>
    <property type="molecule type" value="Genomic_DNA"/>
</dbReference>
<evidence type="ECO:0000313" key="1">
    <source>
        <dbReference type="EMBL" id="OGY22071.1"/>
    </source>
</evidence>
<accession>A0A1G1W374</accession>
<proteinExistence type="predicted"/>